<organism evidence="2">
    <name type="scientific">Sesamum latifolium</name>
    <dbReference type="NCBI Taxonomy" id="2727402"/>
    <lineage>
        <taxon>Eukaryota</taxon>
        <taxon>Viridiplantae</taxon>
        <taxon>Streptophyta</taxon>
        <taxon>Embryophyta</taxon>
        <taxon>Tracheophyta</taxon>
        <taxon>Spermatophyta</taxon>
        <taxon>Magnoliopsida</taxon>
        <taxon>eudicotyledons</taxon>
        <taxon>Gunneridae</taxon>
        <taxon>Pentapetalae</taxon>
        <taxon>asterids</taxon>
        <taxon>lamiids</taxon>
        <taxon>Lamiales</taxon>
        <taxon>Pedaliaceae</taxon>
        <taxon>Sesamum</taxon>
    </lineage>
</organism>
<comment type="caution">
    <text evidence="2">The sequence shown here is derived from an EMBL/GenBank/DDBJ whole genome shotgun (WGS) entry which is preliminary data.</text>
</comment>
<reference evidence="2" key="2">
    <citation type="journal article" date="2024" name="Plant">
        <title>Genomic evolution and insights into agronomic trait innovations of Sesamum species.</title>
        <authorList>
            <person name="Miao H."/>
            <person name="Wang L."/>
            <person name="Qu L."/>
            <person name="Liu H."/>
            <person name="Sun Y."/>
            <person name="Le M."/>
            <person name="Wang Q."/>
            <person name="Wei S."/>
            <person name="Zheng Y."/>
            <person name="Lin W."/>
            <person name="Duan Y."/>
            <person name="Cao H."/>
            <person name="Xiong S."/>
            <person name="Wang X."/>
            <person name="Wei L."/>
            <person name="Li C."/>
            <person name="Ma Q."/>
            <person name="Ju M."/>
            <person name="Zhao R."/>
            <person name="Li G."/>
            <person name="Mu C."/>
            <person name="Tian Q."/>
            <person name="Mei H."/>
            <person name="Zhang T."/>
            <person name="Gao T."/>
            <person name="Zhang H."/>
        </authorList>
    </citation>
    <scope>NUCLEOTIDE SEQUENCE</scope>
    <source>
        <strain evidence="2">KEN1</strain>
    </source>
</reference>
<dbReference type="EMBL" id="JACGWN010000003">
    <property type="protein sequence ID" value="KAL0455365.1"/>
    <property type="molecule type" value="Genomic_DNA"/>
</dbReference>
<proteinExistence type="predicted"/>
<name>A0AAW2XMU3_9LAMI</name>
<gene>
    <name evidence="2" type="ORF">Slati_0875700</name>
</gene>
<dbReference type="AlphaFoldDB" id="A0AAW2XMU3"/>
<sequence>MAERCRGRVATERKGGASTASPPKFRNPSILQVRNRRQCVGVPIINDTVRQCKKFRDVKLRFQSCKRIDIRGFILNVIIACFDPGARVVLVRAVRRERLSVRRSVCNRCSACERRESFWRVHLYSLISRWLVGMSGV</sequence>
<evidence type="ECO:0000313" key="2">
    <source>
        <dbReference type="EMBL" id="KAL0455365.1"/>
    </source>
</evidence>
<protein>
    <submittedName>
        <fullName evidence="2">Uncharacterized protein</fullName>
    </submittedName>
</protein>
<feature type="region of interest" description="Disordered" evidence="1">
    <location>
        <begin position="1"/>
        <end position="27"/>
    </location>
</feature>
<feature type="compositionally biased region" description="Basic and acidic residues" evidence="1">
    <location>
        <begin position="1"/>
        <end position="15"/>
    </location>
</feature>
<reference evidence="2" key="1">
    <citation type="submission" date="2020-06" db="EMBL/GenBank/DDBJ databases">
        <authorList>
            <person name="Li T."/>
            <person name="Hu X."/>
            <person name="Zhang T."/>
            <person name="Song X."/>
            <person name="Zhang H."/>
            <person name="Dai N."/>
            <person name="Sheng W."/>
            <person name="Hou X."/>
            <person name="Wei L."/>
        </authorList>
    </citation>
    <scope>NUCLEOTIDE SEQUENCE</scope>
    <source>
        <strain evidence="2">KEN1</strain>
        <tissue evidence="2">Leaf</tissue>
    </source>
</reference>
<evidence type="ECO:0000256" key="1">
    <source>
        <dbReference type="SAM" id="MobiDB-lite"/>
    </source>
</evidence>
<accession>A0AAW2XMU3</accession>